<evidence type="ECO:0000259" key="4">
    <source>
        <dbReference type="Pfam" id="PF01738"/>
    </source>
</evidence>
<organism evidence="6 7">
    <name type="scientific">Novipirellula artificiosorum</name>
    <dbReference type="NCBI Taxonomy" id="2528016"/>
    <lineage>
        <taxon>Bacteria</taxon>
        <taxon>Pseudomonadati</taxon>
        <taxon>Planctomycetota</taxon>
        <taxon>Planctomycetia</taxon>
        <taxon>Pirellulales</taxon>
        <taxon>Pirellulaceae</taxon>
        <taxon>Novipirellula</taxon>
    </lineage>
</organism>
<gene>
    <name evidence="6" type="primary">axeA1_4</name>
    <name evidence="6" type="ORF">Poly41_43190</name>
</gene>
<dbReference type="InterPro" id="IPR050300">
    <property type="entry name" value="GDXG_lipolytic_enzyme"/>
</dbReference>
<keyword evidence="3" id="KW-0732">Signal</keyword>
<evidence type="ECO:0000313" key="6">
    <source>
        <dbReference type="EMBL" id="TWU35170.1"/>
    </source>
</evidence>
<dbReference type="PANTHER" id="PTHR48081">
    <property type="entry name" value="AB HYDROLASE SUPERFAMILY PROTEIN C4A8.06C"/>
    <property type="match status" value="1"/>
</dbReference>
<dbReference type="EC" id="3.1.1.72" evidence="6"/>
<evidence type="ECO:0000259" key="5">
    <source>
        <dbReference type="Pfam" id="PF20434"/>
    </source>
</evidence>
<evidence type="ECO:0000256" key="3">
    <source>
        <dbReference type="SAM" id="SignalP"/>
    </source>
</evidence>
<protein>
    <submittedName>
        <fullName evidence="6">Acetylxylan esterase</fullName>
        <ecNumber evidence="6">3.1.1.72</ecNumber>
    </submittedName>
</protein>
<dbReference type="Pfam" id="PF01738">
    <property type="entry name" value="DLH"/>
    <property type="match status" value="1"/>
</dbReference>
<dbReference type="Gene3D" id="3.40.50.1820">
    <property type="entry name" value="alpha/beta hydrolase"/>
    <property type="match status" value="1"/>
</dbReference>
<dbReference type="Pfam" id="PF20434">
    <property type="entry name" value="BD-FAE"/>
    <property type="match status" value="1"/>
</dbReference>
<dbReference type="EMBL" id="SJPV01000007">
    <property type="protein sequence ID" value="TWU35170.1"/>
    <property type="molecule type" value="Genomic_DNA"/>
</dbReference>
<sequence length="280" mass="31193" precursor="true">MFLRSTLSGCFSLLCSLTFLVAAPPAEKPEPDEKIAYKNVDNAELMLHVFRPSDEDGVKGKRKAIVFFFGGGWNGGTPAQFYAQSRHLTEHGLVAICADYRTASRHKTTPKQCVQDGKSALRWIRSHANELGIDPEWIAAGGGSAGGHVAATTATASNINEPGEDTTVSCRPRALVLFNPVFDNGPDGYGYERVKDYWKDFSPLHNLSADMPPTLVMFGTQDKLVPVKTAQRFQQEMQELGIRCELRLYENDAHGFFNTKRYDETVRDMDQFLQSLGFFE</sequence>
<feature type="signal peptide" evidence="3">
    <location>
        <begin position="1"/>
        <end position="22"/>
    </location>
</feature>
<evidence type="ECO:0000256" key="1">
    <source>
        <dbReference type="ARBA" id="ARBA00010515"/>
    </source>
</evidence>
<feature type="domain" description="Dienelactone hydrolase" evidence="4">
    <location>
        <begin position="212"/>
        <end position="262"/>
    </location>
</feature>
<proteinExistence type="inferred from homology"/>
<comment type="similarity">
    <text evidence="1">Belongs to the 'GDXG' lipolytic enzyme family.</text>
</comment>
<name>A0A5C6DED5_9BACT</name>
<keyword evidence="2 6" id="KW-0378">Hydrolase</keyword>
<dbReference type="PANTHER" id="PTHR48081:SF30">
    <property type="entry name" value="ACETYL-HYDROLASE LIPR-RELATED"/>
    <property type="match status" value="1"/>
</dbReference>
<dbReference type="InterPro" id="IPR002925">
    <property type="entry name" value="Dienelactn_hydro"/>
</dbReference>
<dbReference type="InterPro" id="IPR029058">
    <property type="entry name" value="AB_hydrolase_fold"/>
</dbReference>
<keyword evidence="7" id="KW-1185">Reference proteome</keyword>
<dbReference type="InterPro" id="IPR049492">
    <property type="entry name" value="BD-FAE-like_dom"/>
</dbReference>
<comment type="caution">
    <text evidence="6">The sequence shown here is derived from an EMBL/GenBank/DDBJ whole genome shotgun (WGS) entry which is preliminary data.</text>
</comment>
<dbReference type="GO" id="GO:0004806">
    <property type="term" value="F:triacylglycerol lipase activity"/>
    <property type="evidence" value="ECO:0007669"/>
    <property type="project" value="TreeGrafter"/>
</dbReference>
<evidence type="ECO:0000256" key="2">
    <source>
        <dbReference type="ARBA" id="ARBA00022801"/>
    </source>
</evidence>
<evidence type="ECO:0000313" key="7">
    <source>
        <dbReference type="Proteomes" id="UP000319143"/>
    </source>
</evidence>
<dbReference type="GO" id="GO:0046555">
    <property type="term" value="F:acetylxylan esterase activity"/>
    <property type="evidence" value="ECO:0007669"/>
    <property type="project" value="UniProtKB-EC"/>
</dbReference>
<accession>A0A5C6DED5</accession>
<dbReference type="OrthoDB" id="9815425at2"/>
<dbReference type="Proteomes" id="UP000319143">
    <property type="component" value="Unassembled WGS sequence"/>
</dbReference>
<reference evidence="6 7" key="1">
    <citation type="submission" date="2019-02" db="EMBL/GenBank/DDBJ databases">
        <title>Deep-cultivation of Planctomycetes and their phenomic and genomic characterization uncovers novel biology.</title>
        <authorList>
            <person name="Wiegand S."/>
            <person name="Jogler M."/>
            <person name="Boedeker C."/>
            <person name="Pinto D."/>
            <person name="Vollmers J."/>
            <person name="Rivas-Marin E."/>
            <person name="Kohn T."/>
            <person name="Peeters S.H."/>
            <person name="Heuer A."/>
            <person name="Rast P."/>
            <person name="Oberbeckmann S."/>
            <person name="Bunk B."/>
            <person name="Jeske O."/>
            <person name="Meyerdierks A."/>
            <person name="Storesund J.E."/>
            <person name="Kallscheuer N."/>
            <person name="Luecker S."/>
            <person name="Lage O.M."/>
            <person name="Pohl T."/>
            <person name="Merkel B.J."/>
            <person name="Hornburger P."/>
            <person name="Mueller R.-W."/>
            <person name="Bruemmer F."/>
            <person name="Labrenz M."/>
            <person name="Spormann A.M."/>
            <person name="Op Den Camp H."/>
            <person name="Overmann J."/>
            <person name="Amann R."/>
            <person name="Jetten M.S.M."/>
            <person name="Mascher T."/>
            <person name="Medema M.H."/>
            <person name="Devos D.P."/>
            <person name="Kaster A.-K."/>
            <person name="Ovreas L."/>
            <person name="Rohde M."/>
            <person name="Galperin M.Y."/>
            <person name="Jogler C."/>
        </authorList>
    </citation>
    <scope>NUCLEOTIDE SEQUENCE [LARGE SCALE GENOMIC DNA]</scope>
    <source>
        <strain evidence="6 7">Poly41</strain>
    </source>
</reference>
<feature type="chain" id="PRO_5022767746" evidence="3">
    <location>
        <begin position="23"/>
        <end position="280"/>
    </location>
</feature>
<feature type="domain" description="BD-FAE-like" evidence="5">
    <location>
        <begin position="59"/>
        <end position="160"/>
    </location>
</feature>
<dbReference type="SUPFAM" id="SSF53474">
    <property type="entry name" value="alpha/beta-Hydrolases"/>
    <property type="match status" value="1"/>
</dbReference>
<dbReference type="AlphaFoldDB" id="A0A5C6DED5"/>